<keyword evidence="3" id="KW-0238">DNA-binding</keyword>
<dbReference type="SUPFAM" id="SSF46785">
    <property type="entry name" value="Winged helix' DNA-binding domain"/>
    <property type="match status" value="1"/>
</dbReference>
<dbReference type="GO" id="GO:0005829">
    <property type="term" value="C:cytosol"/>
    <property type="evidence" value="ECO:0007669"/>
    <property type="project" value="TreeGrafter"/>
</dbReference>
<accession>A0A1L1PCZ2</accession>
<dbReference type="RefSeq" id="WP_009515821.1">
    <property type="nucleotide sequence ID" value="NZ_CCAE010000005.1"/>
</dbReference>
<dbReference type="PANTHER" id="PTHR30419">
    <property type="entry name" value="HTH-TYPE TRANSCRIPTIONAL REGULATOR YBHD"/>
    <property type="match status" value="1"/>
</dbReference>
<dbReference type="AlphaFoldDB" id="A0A1L1PCZ2"/>
<keyword evidence="4" id="KW-0804">Transcription</keyword>
<organism evidence="6 7">
    <name type="scientific">Hydrogenophaga intermedia</name>
    <dbReference type="NCBI Taxonomy" id="65786"/>
    <lineage>
        <taxon>Bacteria</taxon>
        <taxon>Pseudomonadati</taxon>
        <taxon>Pseudomonadota</taxon>
        <taxon>Betaproteobacteria</taxon>
        <taxon>Burkholderiales</taxon>
        <taxon>Comamonadaceae</taxon>
        <taxon>Hydrogenophaga</taxon>
    </lineage>
</organism>
<dbReference type="Gene3D" id="3.40.190.10">
    <property type="entry name" value="Periplasmic binding protein-like II"/>
    <property type="match status" value="2"/>
</dbReference>
<dbReference type="SUPFAM" id="SSF53850">
    <property type="entry name" value="Periplasmic binding protein-like II"/>
    <property type="match status" value="1"/>
</dbReference>
<dbReference type="InterPro" id="IPR036388">
    <property type="entry name" value="WH-like_DNA-bd_sf"/>
</dbReference>
<keyword evidence="2" id="KW-0805">Transcription regulation</keyword>
<dbReference type="EMBL" id="CCAE010000005">
    <property type="protein sequence ID" value="CDN86634.1"/>
    <property type="molecule type" value="Genomic_DNA"/>
</dbReference>
<evidence type="ECO:0000256" key="3">
    <source>
        <dbReference type="ARBA" id="ARBA00023125"/>
    </source>
</evidence>
<evidence type="ECO:0000259" key="5">
    <source>
        <dbReference type="PROSITE" id="PS50931"/>
    </source>
</evidence>
<dbReference type="PROSITE" id="PS50931">
    <property type="entry name" value="HTH_LYSR"/>
    <property type="match status" value="1"/>
</dbReference>
<proteinExistence type="inferred from homology"/>
<dbReference type="Gene3D" id="1.10.10.10">
    <property type="entry name" value="Winged helix-like DNA-binding domain superfamily/Winged helix DNA-binding domain"/>
    <property type="match status" value="1"/>
</dbReference>
<sequence length="319" mass="34971">MLANAPADPVRSVIRSRLRLKHFEVFRHVCELHTIRKAAVASNMTQPAATKLIHELEDMFQVMLFQRTRRGMQMTPHGEILRRHIGVVMTDIGHIAEDLDRFTLGGGGTIRLGIIPSLSSTLLAQCINGLLQAHPGTRFALQEGATDGLMQQMARNELDIIFGRVLHADQPRHLRVTKVYTEAFDIVCGPHHPLAKQVDVKWKDLAKARWVLPAVGTPLREIAESMFTVRGTLRPEVAVASSSFHQMRYVIGAGSLLGVLPHSIAQTAQANGDLAILRPKQAANVAPISLMVRGDIEPSPVVAAFEATVIRTAKALGLD</sequence>
<keyword evidence="7" id="KW-1185">Reference proteome</keyword>
<dbReference type="InterPro" id="IPR050950">
    <property type="entry name" value="HTH-type_LysR_regulators"/>
</dbReference>
<dbReference type="Proteomes" id="UP000028878">
    <property type="component" value="Unassembled WGS sequence"/>
</dbReference>
<dbReference type="InterPro" id="IPR000847">
    <property type="entry name" value="LysR_HTH_N"/>
</dbReference>
<dbReference type="GO" id="GO:0003677">
    <property type="term" value="F:DNA binding"/>
    <property type="evidence" value="ECO:0007669"/>
    <property type="project" value="UniProtKB-KW"/>
</dbReference>
<dbReference type="GO" id="GO:0003700">
    <property type="term" value="F:DNA-binding transcription factor activity"/>
    <property type="evidence" value="ECO:0007669"/>
    <property type="project" value="InterPro"/>
</dbReference>
<evidence type="ECO:0000313" key="6">
    <source>
        <dbReference type="EMBL" id="CDN86634.1"/>
    </source>
</evidence>
<dbReference type="Pfam" id="PF00126">
    <property type="entry name" value="HTH_1"/>
    <property type="match status" value="1"/>
</dbReference>
<dbReference type="Pfam" id="PF03466">
    <property type="entry name" value="LysR_substrate"/>
    <property type="match status" value="1"/>
</dbReference>
<comment type="similarity">
    <text evidence="1">Belongs to the LysR transcriptional regulatory family.</text>
</comment>
<feature type="domain" description="HTH lysR-type" evidence="5">
    <location>
        <begin position="18"/>
        <end position="75"/>
    </location>
</feature>
<reference evidence="7" key="1">
    <citation type="submission" date="2014-02" db="EMBL/GenBank/DDBJ databases">
        <authorList>
            <person name="Gan H."/>
        </authorList>
    </citation>
    <scope>NUCLEOTIDE SEQUENCE [LARGE SCALE GENOMIC DNA]</scope>
    <source>
        <strain evidence="7">S1</strain>
    </source>
</reference>
<evidence type="ECO:0000256" key="4">
    <source>
        <dbReference type="ARBA" id="ARBA00023163"/>
    </source>
</evidence>
<name>A0A1L1PCZ2_HYDIT</name>
<dbReference type="InterPro" id="IPR036390">
    <property type="entry name" value="WH_DNA-bd_sf"/>
</dbReference>
<reference evidence="7" key="2">
    <citation type="submission" date="2014-11" db="EMBL/GenBank/DDBJ databases">
        <title>Draft genome sequence of Hydrogenophaga intermedia S1.</title>
        <authorList>
            <person name="Gan H.M."/>
            <person name="Chew T.H."/>
            <person name="Stolz A."/>
        </authorList>
    </citation>
    <scope>NUCLEOTIDE SEQUENCE [LARGE SCALE GENOMIC DNA]</scope>
    <source>
        <strain evidence="7">S1</strain>
    </source>
</reference>
<evidence type="ECO:0000256" key="2">
    <source>
        <dbReference type="ARBA" id="ARBA00023015"/>
    </source>
</evidence>
<protein>
    <submittedName>
        <fullName evidence="6">Family transcriptional regulator</fullName>
    </submittedName>
</protein>
<evidence type="ECO:0000256" key="1">
    <source>
        <dbReference type="ARBA" id="ARBA00009437"/>
    </source>
</evidence>
<evidence type="ECO:0000313" key="7">
    <source>
        <dbReference type="Proteomes" id="UP000028878"/>
    </source>
</evidence>
<dbReference type="InterPro" id="IPR005119">
    <property type="entry name" value="LysR_subst-bd"/>
</dbReference>
<dbReference type="PANTHER" id="PTHR30419:SF8">
    <property type="entry name" value="NITROGEN ASSIMILATION TRANSCRIPTIONAL ACTIVATOR-RELATED"/>
    <property type="match status" value="1"/>
</dbReference>
<gene>
    <name evidence="6" type="ORF">BN948_01040</name>
</gene>